<feature type="transmembrane region" description="Helical" evidence="7">
    <location>
        <begin position="178"/>
        <end position="200"/>
    </location>
</feature>
<dbReference type="EMBL" id="LJIG01009727">
    <property type="protein sequence ID" value="KRT82502.1"/>
    <property type="molecule type" value="Genomic_DNA"/>
</dbReference>
<name>A0A0T6B5F5_9SCAR</name>
<comment type="caution">
    <text evidence="8">The sequence shown here is derived from an EMBL/GenBank/DDBJ whole genome shotgun (WGS) entry which is preliminary data.</text>
</comment>
<evidence type="ECO:0000256" key="7">
    <source>
        <dbReference type="SAM" id="Phobius"/>
    </source>
</evidence>
<comment type="similarity">
    <text evidence="2">Belongs to the DUOXA family.</text>
</comment>
<evidence type="ECO:0000313" key="8">
    <source>
        <dbReference type="EMBL" id="KRT82502.1"/>
    </source>
</evidence>
<keyword evidence="3 7" id="KW-0812">Transmembrane</keyword>
<evidence type="ECO:0000256" key="5">
    <source>
        <dbReference type="ARBA" id="ARBA00023136"/>
    </source>
</evidence>
<feature type="transmembrane region" description="Helical" evidence="7">
    <location>
        <begin position="15"/>
        <end position="34"/>
    </location>
</feature>
<evidence type="ECO:0000256" key="3">
    <source>
        <dbReference type="ARBA" id="ARBA00022692"/>
    </source>
</evidence>
<dbReference type="OrthoDB" id="10042652at2759"/>
<dbReference type="GO" id="GO:0005789">
    <property type="term" value="C:endoplasmic reticulum membrane"/>
    <property type="evidence" value="ECO:0007669"/>
    <property type="project" value="InterPro"/>
</dbReference>
<gene>
    <name evidence="8" type="ORF">AMK59_4481</name>
</gene>
<dbReference type="InterPro" id="IPR018469">
    <property type="entry name" value="Dual_oxidase_maturation_fac"/>
</dbReference>
<organism evidence="8 9">
    <name type="scientific">Oryctes borbonicus</name>
    <dbReference type="NCBI Taxonomy" id="1629725"/>
    <lineage>
        <taxon>Eukaryota</taxon>
        <taxon>Metazoa</taxon>
        <taxon>Ecdysozoa</taxon>
        <taxon>Arthropoda</taxon>
        <taxon>Hexapoda</taxon>
        <taxon>Insecta</taxon>
        <taxon>Pterygota</taxon>
        <taxon>Neoptera</taxon>
        <taxon>Endopterygota</taxon>
        <taxon>Coleoptera</taxon>
        <taxon>Polyphaga</taxon>
        <taxon>Scarabaeiformia</taxon>
        <taxon>Scarabaeidae</taxon>
        <taxon>Dynastinae</taxon>
        <taxon>Oryctes</taxon>
    </lineage>
</organism>
<keyword evidence="5 7" id="KW-0472">Membrane</keyword>
<evidence type="ECO:0000256" key="2">
    <source>
        <dbReference type="ARBA" id="ARBA00009816"/>
    </source>
</evidence>
<evidence type="ECO:0000313" key="9">
    <source>
        <dbReference type="Proteomes" id="UP000051574"/>
    </source>
</evidence>
<dbReference type="GO" id="GO:0015031">
    <property type="term" value="P:protein transport"/>
    <property type="evidence" value="ECO:0007669"/>
    <property type="project" value="InterPro"/>
</dbReference>
<keyword evidence="6" id="KW-0325">Glycoprotein</keyword>
<evidence type="ECO:0000256" key="1">
    <source>
        <dbReference type="ARBA" id="ARBA00004141"/>
    </source>
</evidence>
<reference evidence="8 9" key="1">
    <citation type="submission" date="2015-09" db="EMBL/GenBank/DDBJ databases">
        <title>Draft genome of the scarab beetle Oryctes borbonicus.</title>
        <authorList>
            <person name="Meyer J.M."/>
            <person name="Markov G.V."/>
            <person name="Baskaran P."/>
            <person name="Herrmann M."/>
            <person name="Sommer R.J."/>
            <person name="Roedelsperger C."/>
        </authorList>
    </citation>
    <scope>NUCLEOTIDE SEQUENCE [LARGE SCALE GENOMIC DNA]</scope>
    <source>
        <strain evidence="8">OB123</strain>
        <tissue evidence="8">Whole animal</tissue>
    </source>
</reference>
<sequence length="220" mass="25049">MVIPSRNAKASRSTFIRVTISLLIGLFIILGNIGQEWEVGHIKSGTPYRAGTHQEINASIGLKIGLRSINVTLKSSPQESNLPNEIINYNERFSWEWDQGRFGFGPYAGRLQREFREAQRIGLPLPILWVVDYFVIDGEGFRHGRFYRTAGWYAHIATWTAFPCWILANVLFRSVIQYGAYFLAITGGLLLFSNLLWVVIRNPLPLVIPFEHMTLTTTYG</sequence>
<evidence type="ECO:0000256" key="6">
    <source>
        <dbReference type="ARBA" id="ARBA00023180"/>
    </source>
</evidence>
<accession>A0A0T6B5F5</accession>
<feature type="transmembrane region" description="Helical" evidence="7">
    <location>
        <begin position="152"/>
        <end position="172"/>
    </location>
</feature>
<evidence type="ECO:0000256" key="4">
    <source>
        <dbReference type="ARBA" id="ARBA00022989"/>
    </source>
</evidence>
<proteinExistence type="inferred from homology"/>
<dbReference type="PANTHER" id="PTHR31158:SF1">
    <property type="entry name" value="DOXA1 FACTOR-RELATED"/>
    <property type="match status" value="1"/>
</dbReference>
<comment type="subcellular location">
    <subcellularLocation>
        <location evidence="1">Membrane</location>
        <topology evidence="1">Multi-pass membrane protein</topology>
    </subcellularLocation>
</comment>
<feature type="non-terminal residue" evidence="8">
    <location>
        <position position="220"/>
    </location>
</feature>
<dbReference type="Proteomes" id="UP000051574">
    <property type="component" value="Unassembled WGS sequence"/>
</dbReference>
<keyword evidence="9" id="KW-1185">Reference proteome</keyword>
<dbReference type="Pfam" id="PF10204">
    <property type="entry name" value="DuoxA"/>
    <property type="match status" value="1"/>
</dbReference>
<keyword evidence="4 7" id="KW-1133">Transmembrane helix</keyword>
<protein>
    <submittedName>
        <fullName evidence="8">Uncharacterized protein</fullName>
    </submittedName>
</protein>
<dbReference type="AlphaFoldDB" id="A0A0T6B5F5"/>
<dbReference type="PANTHER" id="PTHR31158">
    <property type="entry name" value="DUAL OXIDASE 2"/>
    <property type="match status" value="1"/>
</dbReference>